<dbReference type="InterPro" id="IPR009060">
    <property type="entry name" value="UBA-like_sf"/>
</dbReference>
<sequence length="198" mass="22386">MKIDAEKIKQLRKSTGAGFLDCKKALEENNGDVEKAAEFLRKKGIANAVKKMSREANQGIIEAYIHPGAQLGVMVEINCETDFVARTAEFKELAHEIAMHIAIADPKYVKSEDIPEDVLKKEKEIYAEQMKNSGKPANVIDKIVEGKINKFYKEVCLLEQQYARDNSITIHDLIKSFIAKLGENITVRRFARFKIGEE</sequence>
<evidence type="ECO:0000256" key="6">
    <source>
        <dbReference type="RuleBase" id="RU000642"/>
    </source>
</evidence>
<dbReference type="InterPro" id="IPR014039">
    <property type="entry name" value="Transl_elong_EFTs/EF1B_dimer"/>
</dbReference>
<reference evidence="9 10" key="1">
    <citation type="submission" date="2018-06" db="EMBL/GenBank/DDBJ databases">
        <title>Extensive metabolic versatility and redundancy in microbially diverse, dynamic hydrothermal sediments.</title>
        <authorList>
            <person name="Dombrowski N."/>
            <person name="Teske A."/>
            <person name="Baker B.J."/>
        </authorList>
    </citation>
    <scope>NUCLEOTIDE SEQUENCE [LARGE SCALE GENOMIC DNA]</scope>
    <source>
        <strain evidence="9">B35_G9</strain>
    </source>
</reference>
<feature type="region of interest" description="Involved in Mg(2+) ion dislocation from EF-Tu" evidence="5">
    <location>
        <begin position="81"/>
        <end position="84"/>
    </location>
</feature>
<evidence type="ECO:0000256" key="2">
    <source>
        <dbReference type="ARBA" id="ARBA00016956"/>
    </source>
</evidence>
<keyword evidence="4 5" id="KW-0648">Protein biosynthesis</keyword>
<protein>
    <recommendedName>
        <fullName evidence="2 5">Elongation factor Ts</fullName>
        <shortName evidence="5">EF-Ts</shortName>
    </recommendedName>
</protein>
<dbReference type="SUPFAM" id="SSF46934">
    <property type="entry name" value="UBA-like"/>
    <property type="match status" value="1"/>
</dbReference>
<keyword evidence="5" id="KW-0963">Cytoplasm</keyword>
<comment type="function">
    <text evidence="5 6">Associates with the EF-Tu.GDP complex and induces the exchange of GDP to GTP. It remains bound to the aminoacyl-tRNA.EF-Tu.GTP complex up to the GTP hydrolysis stage on the ribosome.</text>
</comment>
<evidence type="ECO:0000256" key="4">
    <source>
        <dbReference type="ARBA" id="ARBA00022917"/>
    </source>
</evidence>
<dbReference type="PANTHER" id="PTHR11741">
    <property type="entry name" value="ELONGATION FACTOR TS"/>
    <property type="match status" value="1"/>
</dbReference>
<dbReference type="FunFam" id="1.10.286.20:FF:000001">
    <property type="entry name" value="Elongation factor Ts"/>
    <property type="match status" value="1"/>
</dbReference>
<evidence type="ECO:0000256" key="1">
    <source>
        <dbReference type="ARBA" id="ARBA00005532"/>
    </source>
</evidence>
<keyword evidence="3 5" id="KW-0251">Elongation factor</keyword>
<gene>
    <name evidence="5 9" type="primary">tsf</name>
    <name evidence="9" type="ORF">DRP44_06915</name>
</gene>
<organism evidence="9 10">
    <name type="scientific">candidate division TA06 bacterium</name>
    <dbReference type="NCBI Taxonomy" id="2250710"/>
    <lineage>
        <taxon>Bacteria</taxon>
        <taxon>Bacteria division TA06</taxon>
    </lineage>
</organism>
<evidence type="ECO:0000313" key="9">
    <source>
        <dbReference type="EMBL" id="RKX65168.1"/>
    </source>
</evidence>
<dbReference type="Pfam" id="PF25025">
    <property type="entry name" value="EF-Ts_N"/>
    <property type="match status" value="1"/>
</dbReference>
<dbReference type="PROSITE" id="PS01127">
    <property type="entry name" value="EF_TS_2"/>
    <property type="match status" value="1"/>
</dbReference>
<name>A0A660S6A2_UNCT6</name>
<dbReference type="Gene3D" id="1.10.286.20">
    <property type="match status" value="1"/>
</dbReference>
<dbReference type="InterPro" id="IPR036402">
    <property type="entry name" value="EF-Ts_dimer_sf"/>
</dbReference>
<dbReference type="PANTHER" id="PTHR11741:SF0">
    <property type="entry name" value="ELONGATION FACTOR TS, MITOCHONDRIAL"/>
    <property type="match status" value="1"/>
</dbReference>
<dbReference type="PROSITE" id="PS01126">
    <property type="entry name" value="EF_TS_1"/>
    <property type="match status" value="1"/>
</dbReference>
<accession>A0A660S6A2</accession>
<dbReference type="HAMAP" id="MF_00050">
    <property type="entry name" value="EF_Ts"/>
    <property type="match status" value="1"/>
</dbReference>
<comment type="similarity">
    <text evidence="1 5 6">Belongs to the EF-Ts family.</text>
</comment>
<evidence type="ECO:0000256" key="3">
    <source>
        <dbReference type="ARBA" id="ARBA00022768"/>
    </source>
</evidence>
<dbReference type="NCBIfam" id="TIGR00116">
    <property type="entry name" value="tsf"/>
    <property type="match status" value="2"/>
</dbReference>
<dbReference type="EMBL" id="QNBC01000106">
    <property type="protein sequence ID" value="RKX65168.1"/>
    <property type="molecule type" value="Genomic_DNA"/>
</dbReference>
<evidence type="ECO:0000256" key="5">
    <source>
        <dbReference type="HAMAP-Rule" id="MF_00050"/>
    </source>
</evidence>
<dbReference type="SUPFAM" id="SSF54713">
    <property type="entry name" value="Elongation factor Ts (EF-Ts), dimerisation domain"/>
    <property type="match status" value="1"/>
</dbReference>
<comment type="subcellular location">
    <subcellularLocation>
        <location evidence="5 7">Cytoplasm</location>
    </subcellularLocation>
</comment>
<dbReference type="GO" id="GO:0003746">
    <property type="term" value="F:translation elongation factor activity"/>
    <property type="evidence" value="ECO:0007669"/>
    <property type="project" value="UniProtKB-UniRule"/>
</dbReference>
<dbReference type="InterPro" id="IPR001816">
    <property type="entry name" value="Transl_elong_EFTs/EF1B"/>
</dbReference>
<dbReference type="Proteomes" id="UP000282321">
    <property type="component" value="Unassembled WGS sequence"/>
</dbReference>
<feature type="domain" description="Translation elongation factor EFTs/EF1B dimerisation" evidence="8">
    <location>
        <begin position="54"/>
        <end position="197"/>
    </location>
</feature>
<dbReference type="Pfam" id="PF00889">
    <property type="entry name" value="EF_TS"/>
    <property type="match status" value="1"/>
</dbReference>
<evidence type="ECO:0000313" key="10">
    <source>
        <dbReference type="Proteomes" id="UP000282321"/>
    </source>
</evidence>
<dbReference type="Gene3D" id="3.30.479.20">
    <property type="entry name" value="Elongation factor Ts, dimerisation domain"/>
    <property type="match status" value="1"/>
</dbReference>
<proteinExistence type="inferred from homology"/>
<dbReference type="CDD" id="cd14275">
    <property type="entry name" value="UBA_EF-Ts"/>
    <property type="match status" value="1"/>
</dbReference>
<evidence type="ECO:0000259" key="8">
    <source>
        <dbReference type="Pfam" id="PF00889"/>
    </source>
</evidence>
<evidence type="ECO:0000256" key="7">
    <source>
        <dbReference type="RuleBase" id="RU000643"/>
    </source>
</evidence>
<dbReference type="AlphaFoldDB" id="A0A660S6A2"/>
<dbReference type="GO" id="GO:0005737">
    <property type="term" value="C:cytoplasm"/>
    <property type="evidence" value="ECO:0007669"/>
    <property type="project" value="UniProtKB-SubCell"/>
</dbReference>
<dbReference type="InterPro" id="IPR018101">
    <property type="entry name" value="Transl_elong_Ts_CS"/>
</dbReference>
<dbReference type="FunFam" id="1.10.8.10:FF:000001">
    <property type="entry name" value="Elongation factor Ts"/>
    <property type="match status" value="1"/>
</dbReference>
<dbReference type="Gene3D" id="1.10.8.10">
    <property type="entry name" value="DNA helicase RuvA subunit, C-terminal domain"/>
    <property type="match status" value="1"/>
</dbReference>
<comment type="caution">
    <text evidence="9">The sequence shown here is derived from an EMBL/GenBank/DDBJ whole genome shotgun (WGS) entry which is preliminary data.</text>
</comment>